<dbReference type="PANTHER" id="PTHR43107">
    <property type="entry name" value="LONG-CHAIN FATTY ACID TRANSPORT PROTEIN"/>
    <property type="match status" value="1"/>
</dbReference>
<evidence type="ECO:0000313" key="23">
    <source>
        <dbReference type="EMBL" id="KAF2730333.1"/>
    </source>
</evidence>
<reference evidence="23" key="1">
    <citation type="journal article" date="2020" name="Stud. Mycol.">
        <title>101 Dothideomycetes genomes: a test case for predicting lifestyles and emergence of pathogens.</title>
        <authorList>
            <person name="Haridas S."/>
            <person name="Albert R."/>
            <person name="Binder M."/>
            <person name="Bloem J."/>
            <person name="Labutti K."/>
            <person name="Salamov A."/>
            <person name="Andreopoulos B."/>
            <person name="Baker S."/>
            <person name="Barry K."/>
            <person name="Bills G."/>
            <person name="Bluhm B."/>
            <person name="Cannon C."/>
            <person name="Castanera R."/>
            <person name="Culley D."/>
            <person name="Daum C."/>
            <person name="Ezra D."/>
            <person name="Gonzalez J."/>
            <person name="Henrissat B."/>
            <person name="Kuo A."/>
            <person name="Liang C."/>
            <person name="Lipzen A."/>
            <person name="Lutzoni F."/>
            <person name="Magnuson J."/>
            <person name="Mondo S."/>
            <person name="Nolan M."/>
            <person name="Ohm R."/>
            <person name="Pangilinan J."/>
            <person name="Park H.-J."/>
            <person name="Ramirez L."/>
            <person name="Alfaro M."/>
            <person name="Sun H."/>
            <person name="Tritt A."/>
            <person name="Yoshinaga Y."/>
            <person name="Zwiers L.-H."/>
            <person name="Turgeon B."/>
            <person name="Goodwin S."/>
            <person name="Spatafora J."/>
            <person name="Crous P."/>
            <person name="Grigoriev I."/>
        </authorList>
    </citation>
    <scope>NUCLEOTIDE SEQUENCE</scope>
    <source>
        <strain evidence="23">CBS 125425</strain>
    </source>
</reference>
<dbReference type="GO" id="GO:0005324">
    <property type="term" value="F:long-chain fatty acid transmembrane transporter activity"/>
    <property type="evidence" value="ECO:0007669"/>
    <property type="project" value="TreeGrafter"/>
</dbReference>
<dbReference type="GO" id="GO:0005778">
    <property type="term" value="C:peroxisomal membrane"/>
    <property type="evidence" value="ECO:0007669"/>
    <property type="project" value="UniProtKB-SubCell"/>
</dbReference>
<evidence type="ECO:0000256" key="3">
    <source>
        <dbReference type="ARBA" id="ARBA00004651"/>
    </source>
</evidence>
<evidence type="ECO:0000256" key="5">
    <source>
        <dbReference type="ARBA" id="ARBA00022448"/>
    </source>
</evidence>
<evidence type="ECO:0000256" key="9">
    <source>
        <dbReference type="ARBA" id="ARBA00022692"/>
    </source>
</evidence>
<evidence type="ECO:0000256" key="6">
    <source>
        <dbReference type="ARBA" id="ARBA00022475"/>
    </source>
</evidence>
<dbReference type="GO" id="GO:0005524">
    <property type="term" value="F:ATP binding"/>
    <property type="evidence" value="ECO:0007669"/>
    <property type="project" value="UniProtKB-KW"/>
</dbReference>
<name>A0A9P4UYW0_9PLEO</name>
<evidence type="ECO:0000259" key="21">
    <source>
        <dbReference type="Pfam" id="PF00501"/>
    </source>
</evidence>
<dbReference type="FunFam" id="3.40.50.12780:FF:000019">
    <property type="entry name" value="Long-chain fatty acid transporter"/>
    <property type="match status" value="1"/>
</dbReference>
<dbReference type="GO" id="GO:0005811">
    <property type="term" value="C:lipid droplet"/>
    <property type="evidence" value="ECO:0007669"/>
    <property type="project" value="UniProtKB-SubCell"/>
</dbReference>
<keyword evidence="7" id="KW-0436">Ligase</keyword>
<evidence type="ECO:0000256" key="2">
    <source>
        <dbReference type="ARBA" id="ARBA00004585"/>
    </source>
</evidence>
<evidence type="ECO:0000256" key="4">
    <source>
        <dbReference type="ARBA" id="ARBA00006432"/>
    </source>
</evidence>
<sequence length="634" mass="70198">MAAPAVLAAGLTTAAAAYLDAKFHISQDVRAKRKKSAATKYYNELVKQNRLSPWYTFASHVSLYGDNLCIWSREKTYSWRETHDLAAAWGQWLLSKGVQPGDLVGVYAKNSADFLVLWLGLWCIGCAPALLNHSLRGEGLVHCLRISGVRICLVDADPECTERYAETLDTVTSDLHIDSIPLSPALLHTISTTPSPSPVPSNEFRNSVQPTTPTCLLYTSGTTGHPKATPYPHSRWHERGSPTTLSFAQRRGPHGDRWYCSMPLFHGTGGLSCMFALTSGLSVAVGAKFSVRTFWNDVHDSGATIFVYVGEAARYLLMAAPHALERKHKLRAMYGNGMRPDVWGRFQERFGVAEVIEFFNSTEGVLGLVVWSKGEFLRGAVGVHGAILRREMRDVLVPVAVDAETGEVKRDKQTGFVRRVGYEVGGEILVRVESEGAFAGYWGNPEATGKKFVRDVFRRGDLFYRSGDALRRDRDGRWFFLDRLGDTFRWKSENVSTAEVAEVLGRFPGVAEAIVYGVLVPGHDGRAGCVALRLHEGVQAATFDFGGLLREARSKLPKYAVPVFVRCVSGGSTTANQKQNKAPLREEGVEVERYGTKVVGGERDEVRWVRPGEETYEKFSLAELEMLRKGEARL</sequence>
<evidence type="ECO:0000256" key="17">
    <source>
        <dbReference type="ARBA" id="ARBA00060276"/>
    </source>
</evidence>
<dbReference type="Proteomes" id="UP000799444">
    <property type="component" value="Unassembled WGS sequence"/>
</dbReference>
<keyword evidence="15" id="KW-0576">Peroxisome</keyword>
<dbReference type="InterPro" id="IPR000873">
    <property type="entry name" value="AMP-dep_synth/lig_dom"/>
</dbReference>
<dbReference type="PROSITE" id="PS00455">
    <property type="entry name" value="AMP_BINDING"/>
    <property type="match status" value="1"/>
</dbReference>
<dbReference type="Gene3D" id="3.40.50.12780">
    <property type="entry name" value="N-terminal domain of ligase-like"/>
    <property type="match status" value="1"/>
</dbReference>
<evidence type="ECO:0000256" key="15">
    <source>
        <dbReference type="ARBA" id="ARBA00023140"/>
    </source>
</evidence>
<evidence type="ECO:0000256" key="13">
    <source>
        <dbReference type="ARBA" id="ARBA00023055"/>
    </source>
</evidence>
<dbReference type="InterPro" id="IPR020845">
    <property type="entry name" value="AMP-binding_CS"/>
</dbReference>
<evidence type="ECO:0000256" key="11">
    <source>
        <dbReference type="ARBA" id="ARBA00022840"/>
    </source>
</evidence>
<evidence type="ECO:0000313" key="24">
    <source>
        <dbReference type="Proteomes" id="UP000799444"/>
    </source>
</evidence>
<evidence type="ECO:0000256" key="1">
    <source>
        <dbReference type="ARBA" id="ARBA00004502"/>
    </source>
</evidence>
<dbReference type="OrthoDB" id="196650at2759"/>
<evidence type="ECO:0000256" key="8">
    <source>
        <dbReference type="ARBA" id="ARBA00022677"/>
    </source>
</evidence>
<dbReference type="Pfam" id="PF13193">
    <property type="entry name" value="AMP-binding_C"/>
    <property type="match status" value="1"/>
</dbReference>
<evidence type="ECO:0000256" key="10">
    <source>
        <dbReference type="ARBA" id="ARBA00022741"/>
    </source>
</evidence>
<keyword evidence="10" id="KW-0547">Nucleotide-binding</keyword>
<dbReference type="SUPFAM" id="SSF56801">
    <property type="entry name" value="Acetyl-CoA synthetase-like"/>
    <property type="match status" value="1"/>
</dbReference>
<keyword evidence="11" id="KW-0067">ATP-binding</keyword>
<keyword evidence="5" id="KW-0813">Transport</keyword>
<evidence type="ECO:0000259" key="22">
    <source>
        <dbReference type="Pfam" id="PF13193"/>
    </source>
</evidence>
<evidence type="ECO:0000256" key="18">
    <source>
        <dbReference type="ARBA" id="ARBA00068795"/>
    </source>
</evidence>
<dbReference type="EMBL" id="ML996220">
    <property type="protein sequence ID" value="KAF2730333.1"/>
    <property type="molecule type" value="Genomic_DNA"/>
</dbReference>
<evidence type="ECO:0000256" key="12">
    <source>
        <dbReference type="ARBA" id="ARBA00022989"/>
    </source>
</evidence>
<comment type="similarity">
    <text evidence="4">Belongs to the ATP-dependent AMP-binding enzyme family.</text>
</comment>
<keyword evidence="6" id="KW-1003">Cell membrane</keyword>
<comment type="function">
    <text evidence="17">Acyl-CoA synthetase required for both the import of long chain fatty acids (LCFAs) (C14-C18) and the activation very long chain fatty acids (VLCFAs) (C20-C26) by esterification of the fatty acids into metabolically active CoA-thioesters for subsequent degradation or incorporation into phospholipids. The transport and fatty acyl-CoA synthetase activities are genetically separable and are thus independent activities. Esterifies VLCFAs in the peroxisome matrix. The VLCFAs are actively transported into peroxisomes by a PXA1-PXA2 heterodimeric transporter in the peroxisomal membrane.</text>
</comment>
<dbReference type="AlphaFoldDB" id="A0A9P4UYW0"/>
<dbReference type="PANTHER" id="PTHR43107:SF6">
    <property type="entry name" value="ACYL-COA SYNTHETASE FAMILY PROTEIN (CEFD1), PUTATIVE (AFU_ORTHOLOGUE AFUA_6G03630)-RELATED"/>
    <property type="match status" value="1"/>
</dbReference>
<dbReference type="InterPro" id="IPR042099">
    <property type="entry name" value="ANL_N_sf"/>
</dbReference>
<feature type="domain" description="AMP-binding enzyme C-terminal" evidence="22">
    <location>
        <begin position="499"/>
        <end position="578"/>
    </location>
</feature>
<comment type="subcellular location">
    <subcellularLocation>
        <location evidence="3">Cell membrane</location>
        <topology evidence="3">Multi-pass membrane protein</topology>
    </subcellularLocation>
    <subcellularLocation>
        <location evidence="1">Lipid droplet</location>
    </subcellularLocation>
    <subcellularLocation>
        <location evidence="2">Peroxisome membrane</location>
        <topology evidence="2">Multi-pass membrane protein</topology>
    </subcellularLocation>
</comment>
<dbReference type="GO" id="GO:0009898">
    <property type="term" value="C:cytoplasmic side of plasma membrane"/>
    <property type="evidence" value="ECO:0007669"/>
    <property type="project" value="TreeGrafter"/>
</dbReference>
<keyword evidence="24" id="KW-1185">Reference proteome</keyword>
<dbReference type="InterPro" id="IPR025110">
    <property type="entry name" value="AMP-bd_C"/>
</dbReference>
<gene>
    <name evidence="23" type="ORF">EJ04DRAFT_586473</name>
</gene>
<evidence type="ECO:0000256" key="20">
    <source>
        <dbReference type="SAM" id="MobiDB-lite"/>
    </source>
</evidence>
<keyword evidence="14" id="KW-0472">Membrane</keyword>
<proteinExistence type="inferred from homology"/>
<keyword evidence="13" id="KW-0445">Lipid transport</keyword>
<evidence type="ECO:0000256" key="7">
    <source>
        <dbReference type="ARBA" id="ARBA00022598"/>
    </source>
</evidence>
<dbReference type="InterPro" id="IPR045851">
    <property type="entry name" value="AMP-bd_C_sf"/>
</dbReference>
<keyword evidence="8" id="KW-0551">Lipid droplet</keyword>
<dbReference type="GO" id="GO:0044539">
    <property type="term" value="P:long-chain fatty acid import into cell"/>
    <property type="evidence" value="ECO:0007669"/>
    <property type="project" value="TreeGrafter"/>
</dbReference>
<feature type="region of interest" description="Disordered" evidence="20">
    <location>
        <begin position="224"/>
        <end position="248"/>
    </location>
</feature>
<dbReference type="Pfam" id="PF00501">
    <property type="entry name" value="AMP-binding"/>
    <property type="match status" value="1"/>
</dbReference>
<dbReference type="GO" id="GO:0004467">
    <property type="term" value="F:long-chain fatty acid-CoA ligase activity"/>
    <property type="evidence" value="ECO:0007669"/>
    <property type="project" value="TreeGrafter"/>
</dbReference>
<evidence type="ECO:0000256" key="14">
    <source>
        <dbReference type="ARBA" id="ARBA00023136"/>
    </source>
</evidence>
<dbReference type="FunFam" id="3.30.300.30:FF:000020">
    <property type="entry name" value="Long-chain fatty acid transporter"/>
    <property type="match status" value="1"/>
</dbReference>
<accession>A0A9P4UYW0</accession>
<comment type="catalytic activity">
    <reaction evidence="16">
        <text>a very long-chain fatty acid + ATP + CoA = a very long-chain fatty acyl-CoA + AMP + diphosphate</text>
        <dbReference type="Rhea" id="RHEA:54536"/>
        <dbReference type="ChEBI" id="CHEBI:30616"/>
        <dbReference type="ChEBI" id="CHEBI:33019"/>
        <dbReference type="ChEBI" id="CHEBI:57287"/>
        <dbReference type="ChEBI" id="CHEBI:58950"/>
        <dbReference type="ChEBI" id="CHEBI:138261"/>
        <dbReference type="ChEBI" id="CHEBI:456215"/>
    </reaction>
</comment>
<organism evidence="23 24">
    <name type="scientific">Polyplosphaeria fusca</name>
    <dbReference type="NCBI Taxonomy" id="682080"/>
    <lineage>
        <taxon>Eukaryota</taxon>
        <taxon>Fungi</taxon>
        <taxon>Dikarya</taxon>
        <taxon>Ascomycota</taxon>
        <taxon>Pezizomycotina</taxon>
        <taxon>Dothideomycetes</taxon>
        <taxon>Pleosporomycetidae</taxon>
        <taxon>Pleosporales</taxon>
        <taxon>Tetraplosphaeriaceae</taxon>
        <taxon>Polyplosphaeria</taxon>
    </lineage>
</organism>
<protein>
    <recommendedName>
        <fullName evidence="18">Very long-chain fatty acid transport protein</fullName>
    </recommendedName>
    <alternativeName>
        <fullName evidence="19">Very-long-chain acyl-CoA synthetase</fullName>
    </alternativeName>
</protein>
<dbReference type="Gene3D" id="3.30.300.30">
    <property type="match status" value="1"/>
</dbReference>
<evidence type="ECO:0000256" key="19">
    <source>
        <dbReference type="ARBA" id="ARBA00078285"/>
    </source>
</evidence>
<keyword evidence="12" id="KW-1133">Transmembrane helix</keyword>
<evidence type="ECO:0000256" key="16">
    <source>
        <dbReference type="ARBA" id="ARBA00051585"/>
    </source>
</evidence>
<feature type="domain" description="AMP-dependent synthetase/ligase" evidence="21">
    <location>
        <begin position="61"/>
        <end position="442"/>
    </location>
</feature>
<keyword evidence="9" id="KW-0812">Transmembrane</keyword>
<comment type="caution">
    <text evidence="23">The sequence shown here is derived from an EMBL/GenBank/DDBJ whole genome shotgun (WGS) entry which is preliminary data.</text>
</comment>